<protein>
    <submittedName>
        <fullName evidence="1">Uncharacterized protein</fullName>
    </submittedName>
</protein>
<dbReference type="RefSeq" id="WP_231489294.1">
    <property type="nucleotide sequence ID" value="NZ_BAAAZO010000007.1"/>
</dbReference>
<gene>
    <name evidence="1" type="ORF">GCM10022223_42190</name>
</gene>
<evidence type="ECO:0000313" key="1">
    <source>
        <dbReference type="EMBL" id="GAA3620870.1"/>
    </source>
</evidence>
<evidence type="ECO:0000313" key="2">
    <source>
        <dbReference type="Proteomes" id="UP001501074"/>
    </source>
</evidence>
<keyword evidence="2" id="KW-1185">Reference proteome</keyword>
<sequence length="110" mass="11351">MAVAEGDLTQEEELFELIPFAAGCGSQLALGAQGAAVLDEVLTDGAHVCGNTAVQPRVVSRLRCPSKSRGDVQGQAITDHLCGEQPPDVVRGEADWTPGVLQLGVGGELV</sequence>
<reference evidence="2" key="1">
    <citation type="journal article" date="2019" name="Int. J. Syst. Evol. Microbiol.">
        <title>The Global Catalogue of Microorganisms (GCM) 10K type strain sequencing project: providing services to taxonomists for standard genome sequencing and annotation.</title>
        <authorList>
            <consortium name="The Broad Institute Genomics Platform"/>
            <consortium name="The Broad Institute Genome Sequencing Center for Infectious Disease"/>
            <person name="Wu L."/>
            <person name="Ma J."/>
        </authorList>
    </citation>
    <scope>NUCLEOTIDE SEQUENCE [LARGE SCALE GENOMIC DNA]</scope>
    <source>
        <strain evidence="2">JCM 16902</strain>
    </source>
</reference>
<dbReference type="EMBL" id="BAAAZO010000007">
    <property type="protein sequence ID" value="GAA3620870.1"/>
    <property type="molecule type" value="Genomic_DNA"/>
</dbReference>
<name>A0ABP6ZZN4_9ACTN</name>
<dbReference type="Proteomes" id="UP001501074">
    <property type="component" value="Unassembled WGS sequence"/>
</dbReference>
<accession>A0ABP6ZZN4</accession>
<comment type="caution">
    <text evidence="1">The sequence shown here is derived from an EMBL/GenBank/DDBJ whole genome shotgun (WGS) entry which is preliminary data.</text>
</comment>
<proteinExistence type="predicted"/>
<organism evidence="1 2">
    <name type="scientific">Kineosporia mesophila</name>
    <dbReference type="NCBI Taxonomy" id="566012"/>
    <lineage>
        <taxon>Bacteria</taxon>
        <taxon>Bacillati</taxon>
        <taxon>Actinomycetota</taxon>
        <taxon>Actinomycetes</taxon>
        <taxon>Kineosporiales</taxon>
        <taxon>Kineosporiaceae</taxon>
        <taxon>Kineosporia</taxon>
    </lineage>
</organism>